<reference evidence="2" key="1">
    <citation type="journal article" date="2023" name="Proc. Natl. Acad. Sci. U.S.A.">
        <title>Genomic and structural basis for evolution of tropane alkaloid biosynthesis.</title>
        <authorList>
            <person name="Wanga Y.-J."/>
            <person name="Taina T."/>
            <person name="Yua J.-Y."/>
            <person name="Lia J."/>
            <person name="Xua B."/>
            <person name="Chenc J."/>
            <person name="D'Auriad J.C."/>
            <person name="Huanga J.-P."/>
            <person name="Huanga S.-X."/>
        </authorList>
    </citation>
    <scope>NUCLEOTIDE SEQUENCE [LARGE SCALE GENOMIC DNA]</scope>
    <source>
        <strain evidence="2">cv. KIB-2019</strain>
    </source>
</reference>
<keyword evidence="2" id="KW-1185">Reference proteome</keyword>
<evidence type="ECO:0000313" key="2">
    <source>
        <dbReference type="Proteomes" id="UP001152561"/>
    </source>
</evidence>
<dbReference type="AlphaFoldDB" id="A0A9Q1LAS7"/>
<sequence>MGLSGLAIDEAKYLPNGLHTSRSTEICGRAGTLLHKVSTQMVDSTEWHLGTSKGSSNGSSDRFGQGFFIRDISPNGVLSCVVLINGEIEVCKGG</sequence>
<proteinExistence type="predicted"/>
<organism evidence="1 2">
    <name type="scientific">Anisodus acutangulus</name>
    <dbReference type="NCBI Taxonomy" id="402998"/>
    <lineage>
        <taxon>Eukaryota</taxon>
        <taxon>Viridiplantae</taxon>
        <taxon>Streptophyta</taxon>
        <taxon>Embryophyta</taxon>
        <taxon>Tracheophyta</taxon>
        <taxon>Spermatophyta</taxon>
        <taxon>Magnoliopsida</taxon>
        <taxon>eudicotyledons</taxon>
        <taxon>Gunneridae</taxon>
        <taxon>Pentapetalae</taxon>
        <taxon>asterids</taxon>
        <taxon>lamiids</taxon>
        <taxon>Solanales</taxon>
        <taxon>Solanaceae</taxon>
        <taxon>Solanoideae</taxon>
        <taxon>Hyoscyameae</taxon>
        <taxon>Anisodus</taxon>
    </lineage>
</organism>
<evidence type="ECO:0000313" key="1">
    <source>
        <dbReference type="EMBL" id="KAJ8530946.1"/>
    </source>
</evidence>
<dbReference type="EMBL" id="JAJAGQ010000021">
    <property type="protein sequence ID" value="KAJ8530946.1"/>
    <property type="molecule type" value="Genomic_DNA"/>
</dbReference>
<comment type="caution">
    <text evidence="1">The sequence shown here is derived from an EMBL/GenBank/DDBJ whole genome shotgun (WGS) entry which is preliminary data.</text>
</comment>
<name>A0A9Q1LAS7_9SOLA</name>
<protein>
    <submittedName>
        <fullName evidence="1">Uncharacterized protein</fullName>
    </submittedName>
</protein>
<gene>
    <name evidence="1" type="ORF">K7X08_023827</name>
</gene>
<dbReference type="Proteomes" id="UP001152561">
    <property type="component" value="Unassembled WGS sequence"/>
</dbReference>
<accession>A0A9Q1LAS7</accession>